<keyword evidence="1" id="KW-0614">Plasmid</keyword>
<name>A0A0H5PWJ3_9ZZZZ</name>
<proteinExistence type="predicted"/>
<reference evidence="1" key="1">
    <citation type="submission" date="2015-06" db="EMBL/GenBank/DDBJ databases">
        <authorList>
            <person name="Joergensen T."/>
        </authorList>
    </citation>
    <scope>NUCLEOTIDE SEQUENCE</scope>
    <source>
        <plasmid evidence="1">pRGRH0180</plasmid>
    </source>
</reference>
<geneLocation type="plasmid" evidence="1">
    <name>pRGRH0180</name>
</geneLocation>
<organism evidence="1">
    <name type="scientific">uncultured prokaryote</name>
    <dbReference type="NCBI Taxonomy" id="198431"/>
    <lineage>
        <taxon>unclassified sequences</taxon>
        <taxon>environmental samples</taxon>
    </lineage>
</organism>
<dbReference type="EMBL" id="LN852865">
    <property type="protein sequence ID" value="CRY94126.1"/>
    <property type="molecule type" value="Genomic_DNA"/>
</dbReference>
<accession>A0A0H5PWJ3</accession>
<evidence type="ECO:0000313" key="1">
    <source>
        <dbReference type="EMBL" id="CRY94126.1"/>
    </source>
</evidence>
<sequence length="118" mass="13334">MKTTDEIIDIMHSSESSDNAVLWAGSKFDALSKEEVKSLYQRGKISLEELENHPAFEKMAGDICPKNCPKCGQALAIVKVWGEWNYYLCESCKSAFNYKGLELNPKDKQRISSNLKLV</sequence>
<dbReference type="AlphaFoldDB" id="A0A0H5PWJ3"/>
<reference evidence="1" key="2">
    <citation type="submission" date="2015-07" db="EMBL/GenBank/DDBJ databases">
        <title>Plasmids, circular viruses and viroids from rat gut.</title>
        <authorList>
            <person name="Jorgensen T.J."/>
            <person name="Hansen M.A."/>
            <person name="Xu Z."/>
            <person name="Tabak M.A."/>
            <person name="Sorensen S.J."/>
            <person name="Hansen L.H."/>
        </authorList>
    </citation>
    <scope>NUCLEOTIDE SEQUENCE</scope>
    <source>
        <plasmid evidence="1">pRGRH0180</plasmid>
    </source>
</reference>
<protein>
    <submittedName>
        <fullName evidence="1">Uncharacterized protein</fullName>
    </submittedName>
</protein>